<proteinExistence type="predicted"/>
<name>A0A7X4LL92_9VIBR</name>
<sequence>MKRDDLGICLSRHMLVSHMQSTFTCVRAYEVDSDAHDDVRVMMAFPQMSGKDVLLSMQGDHELEWRAEHYCPCHHHY</sequence>
<evidence type="ECO:0008006" key="3">
    <source>
        <dbReference type="Google" id="ProtNLM"/>
    </source>
</evidence>
<dbReference type="AlphaFoldDB" id="A0A7X4LL92"/>
<evidence type="ECO:0000313" key="2">
    <source>
        <dbReference type="Proteomes" id="UP000462621"/>
    </source>
</evidence>
<comment type="caution">
    <text evidence="1">The sequence shown here is derived from an EMBL/GenBank/DDBJ whole genome shotgun (WGS) entry which is preliminary data.</text>
</comment>
<dbReference type="Proteomes" id="UP000462621">
    <property type="component" value="Unassembled WGS sequence"/>
</dbReference>
<keyword evidence="2" id="KW-1185">Reference proteome</keyword>
<dbReference type="EMBL" id="WEKT01000022">
    <property type="protein sequence ID" value="MZI94050.1"/>
    <property type="molecule type" value="Genomic_DNA"/>
</dbReference>
<protein>
    <recommendedName>
        <fullName evidence="3">Cation transport ATPase</fullName>
    </recommendedName>
</protein>
<accession>A0A7X4LL92</accession>
<evidence type="ECO:0000313" key="1">
    <source>
        <dbReference type="EMBL" id="MZI94050.1"/>
    </source>
</evidence>
<organism evidence="1 2">
    <name type="scientific">Vibrio eleionomae</name>
    <dbReference type="NCBI Taxonomy" id="2653505"/>
    <lineage>
        <taxon>Bacteria</taxon>
        <taxon>Pseudomonadati</taxon>
        <taxon>Pseudomonadota</taxon>
        <taxon>Gammaproteobacteria</taxon>
        <taxon>Vibrionales</taxon>
        <taxon>Vibrionaceae</taxon>
        <taxon>Vibrio</taxon>
    </lineage>
</organism>
<dbReference type="RefSeq" id="WP_161156154.1">
    <property type="nucleotide sequence ID" value="NZ_WEKT01000022.1"/>
</dbReference>
<gene>
    <name evidence="1" type="ORF">F9817_12695</name>
</gene>
<reference evidence="1 2" key="1">
    <citation type="submission" date="2019-10" db="EMBL/GenBank/DDBJ databases">
        <title>Vibrio sp. nov. isolated from a shrimp pond.</title>
        <authorList>
            <person name="Gomez-Gil B."/>
            <person name="Enciso-Ibarra J."/>
            <person name="Enciso-Ibarra K."/>
            <person name="Bolan-Mejia C."/>
        </authorList>
    </citation>
    <scope>NUCLEOTIDE SEQUENCE [LARGE SCALE GENOMIC DNA]</scope>
    <source>
        <strain evidence="1 2">CAIM 722</strain>
    </source>
</reference>